<dbReference type="RefSeq" id="WP_210901473.1">
    <property type="nucleotide sequence ID" value="NZ_CP071696.1"/>
</dbReference>
<evidence type="ECO:0000313" key="2">
    <source>
        <dbReference type="EMBL" id="QTX05978.1"/>
    </source>
</evidence>
<proteinExistence type="predicted"/>
<organism evidence="2 3">
    <name type="scientific">Agromyces archimandritae</name>
    <dbReference type="NCBI Taxonomy" id="2781962"/>
    <lineage>
        <taxon>Bacteria</taxon>
        <taxon>Bacillati</taxon>
        <taxon>Actinomycetota</taxon>
        <taxon>Actinomycetes</taxon>
        <taxon>Micrococcales</taxon>
        <taxon>Microbacteriaceae</taxon>
        <taxon>Agromyces</taxon>
    </lineage>
</organism>
<keyword evidence="3" id="KW-1185">Reference proteome</keyword>
<dbReference type="KEGG" id="aarc:G127AT_07300"/>
<dbReference type="EMBL" id="CP071696">
    <property type="protein sequence ID" value="QTX05978.1"/>
    <property type="molecule type" value="Genomic_DNA"/>
</dbReference>
<feature type="region of interest" description="Disordered" evidence="1">
    <location>
        <begin position="1"/>
        <end position="77"/>
    </location>
</feature>
<feature type="compositionally biased region" description="Basic and acidic residues" evidence="1">
    <location>
        <begin position="31"/>
        <end position="46"/>
    </location>
</feature>
<name>A0A975IPT4_9MICO</name>
<sequence length="77" mass="8035">MTSGADARGRPQVRMPGGIRTTTSGVLRNSVRGEDVRRATGCKAEEESLTGGEADDDNAANGRPSCAAARAEFRNTP</sequence>
<dbReference type="Proteomes" id="UP000671914">
    <property type="component" value="Chromosome"/>
</dbReference>
<protein>
    <submittedName>
        <fullName evidence="2">Uncharacterized protein</fullName>
    </submittedName>
</protein>
<reference evidence="2" key="1">
    <citation type="submission" date="2021-03" db="EMBL/GenBank/DDBJ databases">
        <title>Agromyces archimandritus sp. nov., isolated from the cockroach Archimandrita tessellata.</title>
        <authorList>
            <person name="Guzman J."/>
            <person name="Ortuzar M."/>
            <person name="Poehlein A."/>
            <person name="Daniel R."/>
            <person name="Trujillo M."/>
            <person name="Vilcinskas A."/>
        </authorList>
    </citation>
    <scope>NUCLEOTIDE SEQUENCE</scope>
    <source>
        <strain evidence="2">G127AT</strain>
    </source>
</reference>
<evidence type="ECO:0000313" key="3">
    <source>
        <dbReference type="Proteomes" id="UP000671914"/>
    </source>
</evidence>
<evidence type="ECO:0000256" key="1">
    <source>
        <dbReference type="SAM" id="MobiDB-lite"/>
    </source>
</evidence>
<dbReference type="AlphaFoldDB" id="A0A975IPT4"/>
<gene>
    <name evidence="2" type="ORF">G127AT_07300</name>
</gene>
<accession>A0A975IPT4</accession>